<evidence type="ECO:0000256" key="7">
    <source>
        <dbReference type="SAM" id="SignalP"/>
    </source>
</evidence>
<feature type="chain" id="PRO_5046630497" evidence="7">
    <location>
        <begin position="25"/>
        <end position="189"/>
    </location>
</feature>
<sequence length="189" mass="21910">MAYSRLLLLLLIGATVPHLLQVHARPADFWCDTNTRLSLMLNFKDEGNCPDVLPSPFLVPCVGLNLLEWENKTLQEKKAEVLENFQVFQDGIWHVGNQSNLECQAWVETFKHNVLQFVKIVSRVHKQNDGSTPPRTLTQKCGEKNKLSEVLKIYRKLTRGKLEYLAIDIRETDCIHNRKRSLRQEDVSW</sequence>
<evidence type="ECO:0000256" key="1">
    <source>
        <dbReference type="ARBA" id="ARBA00004613"/>
    </source>
</evidence>
<dbReference type="PANTHER" id="PTHR10560:SF0">
    <property type="entry name" value="THROMBOPOIETIN"/>
    <property type="match status" value="1"/>
</dbReference>
<keyword evidence="4" id="KW-0372">Hormone</keyword>
<gene>
    <name evidence="8" type="ORF">ATANTOWER_007558</name>
</gene>
<name>A0ABU7AE86_9TELE</name>
<evidence type="ECO:0000256" key="5">
    <source>
        <dbReference type="ARBA" id="ARBA00022729"/>
    </source>
</evidence>
<comment type="similarity">
    <text evidence="2">Belongs to the EPO/TPO family.</text>
</comment>
<keyword evidence="9" id="KW-1185">Reference proteome</keyword>
<comment type="caution">
    <text evidence="8">The sequence shown here is derived from an EMBL/GenBank/DDBJ whole genome shotgun (WGS) entry which is preliminary data.</text>
</comment>
<proteinExistence type="inferred from homology"/>
<reference evidence="8 9" key="1">
    <citation type="submission" date="2021-07" db="EMBL/GenBank/DDBJ databases">
        <authorList>
            <person name="Palmer J.M."/>
        </authorList>
    </citation>
    <scope>NUCLEOTIDE SEQUENCE [LARGE SCALE GENOMIC DNA]</scope>
    <source>
        <strain evidence="8 9">AT_MEX2019</strain>
        <tissue evidence="8">Muscle</tissue>
    </source>
</reference>
<dbReference type="Gene3D" id="1.20.1250.10">
    <property type="match status" value="1"/>
</dbReference>
<dbReference type="InterPro" id="IPR009079">
    <property type="entry name" value="4_helix_cytokine-like_core"/>
</dbReference>
<dbReference type="InterPro" id="IPR001323">
    <property type="entry name" value="EPO_TPO"/>
</dbReference>
<dbReference type="Pfam" id="PF00758">
    <property type="entry name" value="EPO_TPO"/>
    <property type="match status" value="1"/>
</dbReference>
<comment type="subcellular location">
    <subcellularLocation>
        <location evidence="1">Secreted</location>
    </subcellularLocation>
</comment>
<keyword evidence="3" id="KW-0964">Secreted</keyword>
<dbReference type="SUPFAM" id="SSF47266">
    <property type="entry name" value="4-helical cytokines"/>
    <property type="match status" value="1"/>
</dbReference>
<evidence type="ECO:0000256" key="6">
    <source>
        <dbReference type="ARBA" id="ARBA00023157"/>
    </source>
</evidence>
<keyword evidence="6" id="KW-1015">Disulfide bond</keyword>
<feature type="signal peptide" evidence="7">
    <location>
        <begin position="1"/>
        <end position="24"/>
    </location>
</feature>
<evidence type="ECO:0000256" key="3">
    <source>
        <dbReference type="ARBA" id="ARBA00022525"/>
    </source>
</evidence>
<protein>
    <submittedName>
        <fullName evidence="8">Uncharacterized protein</fullName>
    </submittedName>
</protein>
<dbReference type="InterPro" id="IPR003978">
    <property type="entry name" value="Thrombopoietin"/>
</dbReference>
<evidence type="ECO:0000256" key="2">
    <source>
        <dbReference type="ARBA" id="ARBA00005782"/>
    </source>
</evidence>
<organism evidence="8 9">
    <name type="scientific">Ataeniobius toweri</name>
    <dbReference type="NCBI Taxonomy" id="208326"/>
    <lineage>
        <taxon>Eukaryota</taxon>
        <taxon>Metazoa</taxon>
        <taxon>Chordata</taxon>
        <taxon>Craniata</taxon>
        <taxon>Vertebrata</taxon>
        <taxon>Euteleostomi</taxon>
        <taxon>Actinopterygii</taxon>
        <taxon>Neopterygii</taxon>
        <taxon>Teleostei</taxon>
        <taxon>Neoteleostei</taxon>
        <taxon>Acanthomorphata</taxon>
        <taxon>Ovalentaria</taxon>
        <taxon>Atherinomorphae</taxon>
        <taxon>Cyprinodontiformes</taxon>
        <taxon>Goodeidae</taxon>
        <taxon>Ataeniobius</taxon>
    </lineage>
</organism>
<keyword evidence="5 7" id="KW-0732">Signal</keyword>
<evidence type="ECO:0000313" key="9">
    <source>
        <dbReference type="Proteomes" id="UP001345963"/>
    </source>
</evidence>
<dbReference type="PANTHER" id="PTHR10560">
    <property type="entry name" value="THROMBOPOIETIN"/>
    <property type="match status" value="1"/>
</dbReference>
<evidence type="ECO:0000313" key="8">
    <source>
        <dbReference type="EMBL" id="MED6236328.1"/>
    </source>
</evidence>
<evidence type="ECO:0000256" key="4">
    <source>
        <dbReference type="ARBA" id="ARBA00022702"/>
    </source>
</evidence>
<accession>A0ABU7AE86</accession>
<dbReference type="Proteomes" id="UP001345963">
    <property type="component" value="Unassembled WGS sequence"/>
</dbReference>
<dbReference type="EMBL" id="JAHUTI010011714">
    <property type="protein sequence ID" value="MED6236328.1"/>
    <property type="molecule type" value="Genomic_DNA"/>
</dbReference>